<evidence type="ECO:0000313" key="12">
    <source>
        <dbReference type="Proteomes" id="UP000265703"/>
    </source>
</evidence>
<dbReference type="GO" id="GO:0016579">
    <property type="term" value="P:protein deubiquitination"/>
    <property type="evidence" value="ECO:0007669"/>
    <property type="project" value="InterPro"/>
</dbReference>
<dbReference type="CDD" id="cd00158">
    <property type="entry name" value="RHOD"/>
    <property type="match status" value="1"/>
</dbReference>
<keyword evidence="5 7" id="KW-0378">Hydrolase</keyword>
<dbReference type="Pfam" id="PF00581">
    <property type="entry name" value="Rhodanese"/>
    <property type="match status" value="1"/>
</dbReference>
<dbReference type="PROSITE" id="PS50235">
    <property type="entry name" value="USP_3"/>
    <property type="match status" value="1"/>
</dbReference>
<evidence type="ECO:0000256" key="7">
    <source>
        <dbReference type="RuleBase" id="RU366025"/>
    </source>
</evidence>
<dbReference type="SMART" id="SM00450">
    <property type="entry name" value="RHOD"/>
    <property type="match status" value="1"/>
</dbReference>
<feature type="compositionally biased region" description="Low complexity" evidence="8">
    <location>
        <begin position="15"/>
        <end position="27"/>
    </location>
</feature>
<dbReference type="SUPFAM" id="SSF54001">
    <property type="entry name" value="Cysteine proteinases"/>
    <property type="match status" value="1"/>
</dbReference>
<evidence type="ECO:0000256" key="5">
    <source>
        <dbReference type="ARBA" id="ARBA00022801"/>
    </source>
</evidence>
<dbReference type="PANTHER" id="PTHR21646:SF95">
    <property type="entry name" value="UBIQUITIN CARBOXYL-TERMINAL HYDROLASE 4-RELATED"/>
    <property type="match status" value="1"/>
</dbReference>
<dbReference type="PANTHER" id="PTHR21646">
    <property type="entry name" value="UBIQUITIN CARBOXYL-TERMINAL HYDROLASE"/>
    <property type="match status" value="1"/>
</dbReference>
<comment type="similarity">
    <text evidence="2 7">Belongs to the peptidase C19 family.</text>
</comment>
<feature type="domain" description="Rhodanese" evidence="9">
    <location>
        <begin position="59"/>
        <end position="194"/>
    </location>
</feature>
<keyword evidence="12" id="KW-1185">Reference proteome</keyword>
<evidence type="ECO:0000256" key="2">
    <source>
        <dbReference type="ARBA" id="ARBA00009085"/>
    </source>
</evidence>
<dbReference type="Gene3D" id="3.40.250.10">
    <property type="entry name" value="Rhodanese-like domain"/>
    <property type="match status" value="1"/>
</dbReference>
<evidence type="ECO:0000313" key="11">
    <source>
        <dbReference type="EMBL" id="RIA96486.1"/>
    </source>
</evidence>
<dbReference type="PROSITE" id="PS00973">
    <property type="entry name" value="USP_2"/>
    <property type="match status" value="1"/>
</dbReference>
<dbReference type="InterPro" id="IPR038765">
    <property type="entry name" value="Papain-like_cys_pep_sf"/>
</dbReference>
<evidence type="ECO:0000256" key="6">
    <source>
        <dbReference type="ARBA" id="ARBA00022807"/>
    </source>
</evidence>
<dbReference type="Gene3D" id="3.90.70.10">
    <property type="entry name" value="Cysteine proteinases"/>
    <property type="match status" value="1"/>
</dbReference>
<dbReference type="PROSITE" id="PS50206">
    <property type="entry name" value="RHODANESE_3"/>
    <property type="match status" value="1"/>
</dbReference>
<keyword evidence="4 7" id="KW-0833">Ubl conjugation pathway</keyword>
<evidence type="ECO:0000256" key="4">
    <source>
        <dbReference type="ARBA" id="ARBA00022786"/>
    </source>
</evidence>
<keyword evidence="6 7" id="KW-0788">Thiol protease</keyword>
<evidence type="ECO:0000256" key="3">
    <source>
        <dbReference type="ARBA" id="ARBA00022670"/>
    </source>
</evidence>
<dbReference type="InterPro" id="IPR050185">
    <property type="entry name" value="Ub_carboxyl-term_hydrolase"/>
</dbReference>
<reference evidence="11 12" key="1">
    <citation type="submission" date="2018-06" db="EMBL/GenBank/DDBJ databases">
        <title>Comparative genomics reveals the genomic features of Rhizophagus irregularis, R. cerebriforme, R. diaphanum and Gigaspora rosea, and their symbiotic lifestyle signature.</title>
        <authorList>
            <person name="Morin E."/>
            <person name="San Clemente H."/>
            <person name="Chen E.C.H."/>
            <person name="De La Providencia I."/>
            <person name="Hainaut M."/>
            <person name="Kuo A."/>
            <person name="Kohler A."/>
            <person name="Murat C."/>
            <person name="Tang N."/>
            <person name="Roy S."/>
            <person name="Loubradou J."/>
            <person name="Henrissat B."/>
            <person name="Grigoriev I.V."/>
            <person name="Corradi N."/>
            <person name="Roux C."/>
            <person name="Martin F.M."/>
        </authorList>
    </citation>
    <scope>NUCLEOTIDE SEQUENCE [LARGE SCALE GENOMIC DNA]</scope>
    <source>
        <strain evidence="11 12">DAOM 227022</strain>
    </source>
</reference>
<dbReference type="EMBL" id="QKYT01000044">
    <property type="protein sequence ID" value="RIA96486.1"/>
    <property type="molecule type" value="Genomic_DNA"/>
</dbReference>
<dbReference type="OrthoDB" id="292964at2759"/>
<dbReference type="InterPro" id="IPR001394">
    <property type="entry name" value="Peptidase_C19_UCH"/>
</dbReference>
<evidence type="ECO:0000259" key="9">
    <source>
        <dbReference type="PROSITE" id="PS50206"/>
    </source>
</evidence>
<feature type="compositionally biased region" description="Polar residues" evidence="8">
    <location>
        <begin position="291"/>
        <end position="308"/>
    </location>
</feature>
<dbReference type="STRING" id="658196.A0A397THU6"/>
<evidence type="ECO:0000256" key="8">
    <source>
        <dbReference type="SAM" id="MobiDB-lite"/>
    </source>
</evidence>
<feature type="region of interest" description="Disordered" evidence="8">
    <location>
        <begin position="331"/>
        <end position="376"/>
    </location>
</feature>
<gene>
    <name evidence="11" type="ORF">C1645_687798</name>
</gene>
<dbReference type="InterPro" id="IPR018200">
    <property type="entry name" value="USP_CS"/>
</dbReference>
<comment type="catalytic activity">
    <reaction evidence="1 7">
        <text>Thiol-dependent hydrolysis of ester, thioester, amide, peptide and isopeptide bonds formed by the C-terminal Gly of ubiquitin (a 76-residue protein attached to proteins as an intracellular targeting signal).</text>
        <dbReference type="EC" id="3.4.19.12"/>
    </reaction>
</comment>
<dbReference type="SUPFAM" id="SSF52821">
    <property type="entry name" value="Rhodanese/Cell cycle control phosphatase"/>
    <property type="match status" value="1"/>
</dbReference>
<feature type="compositionally biased region" description="Low complexity" evidence="8">
    <location>
        <begin position="361"/>
        <end position="375"/>
    </location>
</feature>
<feature type="domain" description="USP" evidence="10">
    <location>
        <begin position="384"/>
        <end position="741"/>
    </location>
</feature>
<proteinExistence type="inferred from homology"/>
<keyword evidence="3 7" id="KW-0645">Protease</keyword>
<evidence type="ECO:0000259" key="10">
    <source>
        <dbReference type="PROSITE" id="PS50235"/>
    </source>
</evidence>
<dbReference type="GO" id="GO:0004843">
    <property type="term" value="F:cysteine-type deubiquitinase activity"/>
    <property type="evidence" value="ECO:0007669"/>
    <property type="project" value="UniProtKB-UniRule"/>
</dbReference>
<dbReference type="AlphaFoldDB" id="A0A397THU6"/>
<protein>
    <recommendedName>
        <fullName evidence="7">Ubiquitin carboxyl-terminal hydrolase</fullName>
        <ecNumber evidence="7">3.4.19.12</ecNumber>
    </recommendedName>
</protein>
<sequence length="743" mass="84268">MPIPIPTPSIQNNKSLSPSTTSSSTGSNLQQIDPLANYKNSNLISAYELFRFFNHTDPPIPKILILDVRNRNEFEAGHIKTDNIVCLEPLILPEGISTIDLENNRLILSPVREQELFKNRDKFDLVVYHDNDSTYNVSSGKFSSPSASNGRNDVLSYLKSAIYVNDYKKNLKRLPVLLNGGFEAWKRLAGDKWIETSIQSDGAISRDKILSNNDKSKRNGLLIPNDNPTSWVENVNNERYGLFFQQTPSVQSMTNVNYVDHSSNLQNYNNYQITSKIGQPLSSSPPPILSQTNSNGSKVNPISVTPSTKFGGKLQRRRTIFDNPYYSFSEVDNPDYAPPKPPKPNREPPPIPAPKKPLPQVPESTSTPISDSSFSRLGSGIGSTGLKNLGNTCFMNSIIQCLSGTVPFARYFLDGSYKRHINKTNPFGTKGVLAEAFATLIKVLWDDSYTFVSPVTFKEAIGRFAPQFSGTEQHDSQEFLSFLLDGLHEDLNIIKNKPNIPELTPEEEEKMEYLPSHIVSEMEWEKYLMRNSSVVVSLFQGQFRNTLRCLTCYKTSTTYNAFMCLTLPIPHNYNGERVDLHQCLNSFIKEEILDGDDAWNCPRCKCRRRATKQLTISRLPDVLLIHLKRFSFNGPFRDKLETMVYFPIRNFDLTSYIPLPIEQPSSIESKAQHELKQSGPFVYDLFAVSNHYGGLNGGHYTACVRNGYRREWHNFDDSRVSTCDEHNVMTRAAYNLFYVRTRI</sequence>
<dbReference type="EC" id="3.4.19.12" evidence="7"/>
<dbReference type="InterPro" id="IPR036873">
    <property type="entry name" value="Rhodanese-like_dom_sf"/>
</dbReference>
<feature type="region of interest" description="Disordered" evidence="8">
    <location>
        <begin position="1"/>
        <end position="30"/>
    </location>
</feature>
<accession>A0A397THU6</accession>
<dbReference type="PROSITE" id="PS00972">
    <property type="entry name" value="USP_1"/>
    <property type="match status" value="1"/>
</dbReference>
<comment type="caution">
    <text evidence="11">The sequence shown here is derived from an EMBL/GenBank/DDBJ whole genome shotgun (WGS) entry which is preliminary data.</text>
</comment>
<dbReference type="InterPro" id="IPR001763">
    <property type="entry name" value="Rhodanese-like_dom"/>
</dbReference>
<dbReference type="InterPro" id="IPR028889">
    <property type="entry name" value="USP"/>
</dbReference>
<organism evidence="11 12">
    <name type="scientific">Glomus cerebriforme</name>
    <dbReference type="NCBI Taxonomy" id="658196"/>
    <lineage>
        <taxon>Eukaryota</taxon>
        <taxon>Fungi</taxon>
        <taxon>Fungi incertae sedis</taxon>
        <taxon>Mucoromycota</taxon>
        <taxon>Glomeromycotina</taxon>
        <taxon>Glomeromycetes</taxon>
        <taxon>Glomerales</taxon>
        <taxon>Glomeraceae</taxon>
        <taxon>Glomus</taxon>
    </lineage>
</organism>
<dbReference type="Proteomes" id="UP000265703">
    <property type="component" value="Unassembled WGS sequence"/>
</dbReference>
<feature type="compositionally biased region" description="Pro residues" evidence="8">
    <location>
        <begin position="336"/>
        <end position="360"/>
    </location>
</feature>
<evidence type="ECO:0000256" key="1">
    <source>
        <dbReference type="ARBA" id="ARBA00000707"/>
    </source>
</evidence>
<dbReference type="CDD" id="cd02674">
    <property type="entry name" value="Peptidase_C19R"/>
    <property type="match status" value="1"/>
</dbReference>
<name>A0A397THU6_9GLOM</name>
<dbReference type="Pfam" id="PF00443">
    <property type="entry name" value="UCH"/>
    <property type="match status" value="1"/>
</dbReference>
<dbReference type="GO" id="GO:0006508">
    <property type="term" value="P:proteolysis"/>
    <property type="evidence" value="ECO:0007669"/>
    <property type="project" value="UniProtKB-KW"/>
</dbReference>
<feature type="region of interest" description="Disordered" evidence="8">
    <location>
        <begin position="278"/>
        <end position="314"/>
    </location>
</feature>